<dbReference type="SMART" id="SM00245">
    <property type="entry name" value="TSPc"/>
    <property type="match status" value="1"/>
</dbReference>
<comment type="similarity">
    <text evidence="1 5">Belongs to the peptidase S41A family.</text>
</comment>
<dbReference type="CDD" id="cd07560">
    <property type="entry name" value="Peptidase_S41_CPP"/>
    <property type="match status" value="1"/>
</dbReference>
<organism evidence="9 10">
    <name type="scientific">Actinomadura rugatobispora</name>
    <dbReference type="NCBI Taxonomy" id="1994"/>
    <lineage>
        <taxon>Bacteria</taxon>
        <taxon>Bacillati</taxon>
        <taxon>Actinomycetota</taxon>
        <taxon>Actinomycetes</taxon>
        <taxon>Streptosporangiales</taxon>
        <taxon>Thermomonosporaceae</taxon>
        <taxon>Actinomadura</taxon>
    </lineage>
</organism>
<evidence type="ECO:0000256" key="2">
    <source>
        <dbReference type="ARBA" id="ARBA00022670"/>
    </source>
</evidence>
<dbReference type="PANTHER" id="PTHR32060">
    <property type="entry name" value="TAIL-SPECIFIC PROTEASE"/>
    <property type="match status" value="1"/>
</dbReference>
<feature type="compositionally biased region" description="Basic and acidic residues" evidence="6">
    <location>
        <begin position="381"/>
        <end position="392"/>
    </location>
</feature>
<dbReference type="SUPFAM" id="SSF52096">
    <property type="entry name" value="ClpP/crotonase"/>
    <property type="match status" value="1"/>
</dbReference>
<keyword evidence="2 5" id="KW-0645">Protease</keyword>
<comment type="caution">
    <text evidence="9">The sequence shown here is derived from an EMBL/GenBank/DDBJ whole genome shotgun (WGS) entry which is preliminary data.</text>
</comment>
<evidence type="ECO:0000256" key="6">
    <source>
        <dbReference type="SAM" id="MobiDB-lite"/>
    </source>
</evidence>
<keyword evidence="4 5" id="KW-0720">Serine protease</keyword>
<dbReference type="NCBIfam" id="TIGR00225">
    <property type="entry name" value="prc"/>
    <property type="match status" value="1"/>
</dbReference>
<dbReference type="Gene3D" id="3.90.226.10">
    <property type="entry name" value="2-enoyl-CoA Hydratase, Chain A, domain 1"/>
    <property type="match status" value="1"/>
</dbReference>
<dbReference type="InterPro" id="IPR041489">
    <property type="entry name" value="PDZ_6"/>
</dbReference>
<keyword evidence="10" id="KW-1185">Reference proteome</keyword>
<dbReference type="Proteomes" id="UP001596074">
    <property type="component" value="Unassembled WGS sequence"/>
</dbReference>
<keyword evidence="7" id="KW-0732">Signal</keyword>
<dbReference type="PANTHER" id="PTHR32060:SF30">
    <property type="entry name" value="CARBOXY-TERMINAL PROCESSING PROTEASE CTPA"/>
    <property type="match status" value="1"/>
</dbReference>
<evidence type="ECO:0000313" key="9">
    <source>
        <dbReference type="EMBL" id="MFC5744228.1"/>
    </source>
</evidence>
<proteinExistence type="inferred from homology"/>
<gene>
    <name evidence="9" type="ORF">ACFPZN_01235</name>
</gene>
<evidence type="ECO:0000256" key="5">
    <source>
        <dbReference type="RuleBase" id="RU004404"/>
    </source>
</evidence>
<evidence type="ECO:0000256" key="7">
    <source>
        <dbReference type="SAM" id="SignalP"/>
    </source>
</evidence>
<sequence>MFRSSGRMPRGAAVAVVVICAYTAGAVPGGPQGRPASGTARASLLDETAWRVGDRVPVPSRGDGAVDGPAVEDVLHRLGDRWARYYSPSEYDEFQGRLEGRYSGVGLWLGTGDATAVPGEDGGAVPVPAGRVLVAGVRPGSVAERAGVRGGDSIVAVDGRPAGAWDVSQVSTALRGRPGTRVRLTVGRNGRELGFSLVRTAVRAHDVTVTEAGGRTRLIRVEEFTRGVGREVRDAVTGGPGGRGAAGILLDLRGNPGGLLEEAVETASAFLTDGLVVTYERPGLPAEKLAVTRPGDPAGPVVVLVDGGTASAAEVVAGSLRDRDRAVIVGSRTYGKGSVQEPVELPDGSAIELTVGRYRTPGGRNLDGVGIEPDVPVPADRPPRAAEQRGQEVLRGLLATLPDRNRG</sequence>
<dbReference type="InterPro" id="IPR001478">
    <property type="entry name" value="PDZ"/>
</dbReference>
<accession>A0ABW0ZNZ0</accession>
<evidence type="ECO:0000256" key="1">
    <source>
        <dbReference type="ARBA" id="ARBA00009179"/>
    </source>
</evidence>
<name>A0ABW0ZNZ0_9ACTN</name>
<dbReference type="Pfam" id="PF03572">
    <property type="entry name" value="Peptidase_S41"/>
    <property type="match status" value="1"/>
</dbReference>
<evidence type="ECO:0000259" key="8">
    <source>
        <dbReference type="PROSITE" id="PS50106"/>
    </source>
</evidence>
<evidence type="ECO:0000313" key="10">
    <source>
        <dbReference type="Proteomes" id="UP001596074"/>
    </source>
</evidence>
<dbReference type="Gene3D" id="3.30.750.44">
    <property type="match status" value="1"/>
</dbReference>
<feature type="signal peptide" evidence="7">
    <location>
        <begin position="1"/>
        <end position="26"/>
    </location>
</feature>
<dbReference type="InterPro" id="IPR004447">
    <property type="entry name" value="Peptidase_S41A"/>
</dbReference>
<feature type="region of interest" description="Disordered" evidence="6">
    <location>
        <begin position="364"/>
        <end position="407"/>
    </location>
</feature>
<dbReference type="SMART" id="SM00228">
    <property type="entry name" value="PDZ"/>
    <property type="match status" value="1"/>
</dbReference>
<dbReference type="Pfam" id="PF17820">
    <property type="entry name" value="PDZ_6"/>
    <property type="match status" value="1"/>
</dbReference>
<dbReference type="InterPro" id="IPR005151">
    <property type="entry name" value="Tail-specific_protease"/>
</dbReference>
<dbReference type="EMBL" id="JBHSON010000001">
    <property type="protein sequence ID" value="MFC5744228.1"/>
    <property type="molecule type" value="Genomic_DNA"/>
</dbReference>
<dbReference type="InterPro" id="IPR029045">
    <property type="entry name" value="ClpP/crotonase-like_dom_sf"/>
</dbReference>
<feature type="chain" id="PRO_5045378277" evidence="7">
    <location>
        <begin position="27"/>
        <end position="407"/>
    </location>
</feature>
<dbReference type="PROSITE" id="PS50106">
    <property type="entry name" value="PDZ"/>
    <property type="match status" value="1"/>
</dbReference>
<dbReference type="Gene3D" id="2.30.42.10">
    <property type="match status" value="1"/>
</dbReference>
<protein>
    <submittedName>
        <fullName evidence="9">S41 family peptidase</fullName>
    </submittedName>
</protein>
<reference evidence="10" key="1">
    <citation type="journal article" date="2019" name="Int. J. Syst. Evol. Microbiol.">
        <title>The Global Catalogue of Microorganisms (GCM) 10K type strain sequencing project: providing services to taxonomists for standard genome sequencing and annotation.</title>
        <authorList>
            <consortium name="The Broad Institute Genomics Platform"/>
            <consortium name="The Broad Institute Genome Sequencing Center for Infectious Disease"/>
            <person name="Wu L."/>
            <person name="Ma J."/>
        </authorList>
    </citation>
    <scope>NUCLEOTIDE SEQUENCE [LARGE SCALE GENOMIC DNA]</scope>
    <source>
        <strain evidence="10">KCTC 42087</strain>
    </source>
</reference>
<feature type="domain" description="PDZ" evidence="8">
    <location>
        <begin position="99"/>
        <end position="175"/>
    </location>
</feature>
<evidence type="ECO:0000256" key="4">
    <source>
        <dbReference type="ARBA" id="ARBA00022825"/>
    </source>
</evidence>
<dbReference type="InterPro" id="IPR036034">
    <property type="entry name" value="PDZ_sf"/>
</dbReference>
<evidence type="ECO:0000256" key="3">
    <source>
        <dbReference type="ARBA" id="ARBA00022801"/>
    </source>
</evidence>
<dbReference type="RefSeq" id="WP_378279189.1">
    <property type="nucleotide sequence ID" value="NZ_JBHSON010000001.1"/>
</dbReference>
<keyword evidence="3 5" id="KW-0378">Hydrolase</keyword>
<dbReference type="SUPFAM" id="SSF50156">
    <property type="entry name" value="PDZ domain-like"/>
    <property type="match status" value="1"/>
</dbReference>